<dbReference type="AlphaFoldDB" id="A0A934Q5F0"/>
<dbReference type="EMBL" id="JAEHOH010000001">
    <property type="protein sequence ID" value="MBK0417688.1"/>
    <property type="molecule type" value="Genomic_DNA"/>
</dbReference>
<dbReference type="Gene3D" id="3.40.50.720">
    <property type="entry name" value="NAD(P)-binding Rossmann-like Domain"/>
    <property type="match status" value="2"/>
</dbReference>
<feature type="domain" description="UDP-glucose/GDP-mannose dehydrogenase C-terminal" evidence="5">
    <location>
        <begin position="323"/>
        <end position="416"/>
    </location>
</feature>
<dbReference type="GO" id="GO:0000271">
    <property type="term" value="P:polysaccharide biosynthetic process"/>
    <property type="evidence" value="ECO:0007669"/>
    <property type="project" value="InterPro"/>
</dbReference>
<keyword evidence="3" id="KW-0520">NAD</keyword>
<dbReference type="InterPro" id="IPR017476">
    <property type="entry name" value="UDP-Glc/GDP-Man"/>
</dbReference>
<dbReference type="RefSeq" id="WP_200112995.1">
    <property type="nucleotide sequence ID" value="NZ_JAEHOH010000001.1"/>
</dbReference>
<accession>A0A934Q5F0</accession>
<gene>
    <name evidence="6" type="ORF">JD276_01375</name>
</gene>
<keyword evidence="7" id="KW-1185">Reference proteome</keyword>
<dbReference type="SUPFAM" id="SSF51735">
    <property type="entry name" value="NAD(P)-binding Rossmann-fold domains"/>
    <property type="match status" value="1"/>
</dbReference>
<evidence type="ECO:0000256" key="3">
    <source>
        <dbReference type="ARBA" id="ARBA00023027"/>
    </source>
</evidence>
<dbReference type="GO" id="GO:0051287">
    <property type="term" value="F:NAD binding"/>
    <property type="evidence" value="ECO:0007669"/>
    <property type="project" value="InterPro"/>
</dbReference>
<evidence type="ECO:0000259" key="5">
    <source>
        <dbReference type="SMART" id="SM00984"/>
    </source>
</evidence>
<dbReference type="SMART" id="SM00984">
    <property type="entry name" value="UDPG_MGDP_dh_C"/>
    <property type="match status" value="1"/>
</dbReference>
<dbReference type="PANTHER" id="PTHR43491:SF2">
    <property type="entry name" value="UDP-N-ACETYL-D-MANNOSAMINE DEHYDROGENASE"/>
    <property type="match status" value="1"/>
</dbReference>
<dbReference type="GO" id="GO:0016628">
    <property type="term" value="F:oxidoreductase activity, acting on the CH-CH group of donors, NAD or NADP as acceptor"/>
    <property type="evidence" value="ECO:0007669"/>
    <property type="project" value="InterPro"/>
</dbReference>
<evidence type="ECO:0000313" key="7">
    <source>
        <dbReference type="Proteomes" id="UP000608530"/>
    </source>
</evidence>
<dbReference type="Pfam" id="PF00984">
    <property type="entry name" value="UDPG_MGDP_dh"/>
    <property type="match status" value="1"/>
</dbReference>
<dbReference type="PIRSF" id="PIRSF000124">
    <property type="entry name" value="UDPglc_GDPman_dh"/>
    <property type="match status" value="1"/>
</dbReference>
<name>A0A934Q5F0_9MICO</name>
<dbReference type="SUPFAM" id="SSF52413">
    <property type="entry name" value="UDP-glucose/GDP-mannose dehydrogenase C-terminal domain"/>
    <property type="match status" value="1"/>
</dbReference>
<dbReference type="InterPro" id="IPR014026">
    <property type="entry name" value="UDP-Glc/GDP-Man_DH_dimer"/>
</dbReference>
<dbReference type="InterPro" id="IPR036220">
    <property type="entry name" value="UDP-Glc/GDP-Man_DH_C_sf"/>
</dbReference>
<comment type="caution">
    <text evidence="6">The sequence shown here is derived from an EMBL/GenBank/DDBJ whole genome shotgun (WGS) entry which is preliminary data.</text>
</comment>
<protein>
    <submittedName>
        <fullName evidence="6">Nucleotide sugar dehydrogenase</fullName>
    </submittedName>
</protein>
<dbReference type="PIRSF" id="PIRSF500136">
    <property type="entry name" value="UDP_ManNAc_DH"/>
    <property type="match status" value="1"/>
</dbReference>
<dbReference type="InterPro" id="IPR014027">
    <property type="entry name" value="UDP-Glc/GDP-Man_DH_C"/>
</dbReference>
<evidence type="ECO:0000256" key="1">
    <source>
        <dbReference type="ARBA" id="ARBA00006601"/>
    </source>
</evidence>
<dbReference type="GO" id="GO:0016616">
    <property type="term" value="F:oxidoreductase activity, acting on the CH-OH group of donors, NAD or NADP as acceptor"/>
    <property type="evidence" value="ECO:0007669"/>
    <property type="project" value="InterPro"/>
</dbReference>
<evidence type="ECO:0000256" key="2">
    <source>
        <dbReference type="ARBA" id="ARBA00023002"/>
    </source>
</evidence>
<comment type="similarity">
    <text evidence="1 4">Belongs to the UDP-glucose/GDP-mannose dehydrogenase family.</text>
</comment>
<dbReference type="InterPro" id="IPR036291">
    <property type="entry name" value="NAD(P)-bd_dom_sf"/>
</dbReference>
<evidence type="ECO:0000313" key="6">
    <source>
        <dbReference type="EMBL" id="MBK0417688.1"/>
    </source>
</evidence>
<proteinExistence type="inferred from homology"/>
<dbReference type="InterPro" id="IPR008927">
    <property type="entry name" value="6-PGluconate_DH-like_C_sf"/>
</dbReference>
<dbReference type="InterPro" id="IPR001732">
    <property type="entry name" value="UDP-Glc/GDP-Man_DH_N"/>
</dbReference>
<sequence>MKIAVVATGKIGLPLATQYASMGHEVVGVDVNQALVDCINRGEEPFPGEAGLAEKLAEQVPAGRLRATSDYADAIPGADAVVLVVPLLVDEETWQPDFGWMDAATRSLAEHLTPGTLVSYETTLPVGTTRGRWKPLIEEVSGLVEGEDFHLVFSPERVLTGRVYADLKKYPKLVGGLNEAGTKKAIEFYESVLTFDERDDLPRPNGVWDMGTAEAAEMAKLAETTYRDVNIGLANQFARYADTAGIDVYKVIEACNSQPFSHIHRPGIAVGGHCIPVYPRLYLSTDPDADIVRTARNYNATMPTYVVDRVEQTIGDLSGVRVVVLGASYRGGVKETAVSGVFPTVEELVTRGAVVTVHDPVFSDEELAGYGFTAHRIGDPADVAILQADHAEYRDLGPADFPGIKLFADGRNFTDPSAWTGVPRIVIGLGG</sequence>
<organism evidence="6 7">
    <name type="scientific">Leucobacter chromiisoli</name>
    <dbReference type="NCBI Taxonomy" id="2796471"/>
    <lineage>
        <taxon>Bacteria</taxon>
        <taxon>Bacillati</taxon>
        <taxon>Actinomycetota</taxon>
        <taxon>Actinomycetes</taxon>
        <taxon>Micrococcales</taxon>
        <taxon>Microbacteriaceae</taxon>
        <taxon>Leucobacter</taxon>
    </lineage>
</organism>
<dbReference type="Pfam" id="PF03720">
    <property type="entry name" value="UDPG_MGDP_dh_C"/>
    <property type="match status" value="1"/>
</dbReference>
<dbReference type="NCBIfam" id="TIGR03026">
    <property type="entry name" value="NDP-sugDHase"/>
    <property type="match status" value="1"/>
</dbReference>
<dbReference type="SUPFAM" id="SSF48179">
    <property type="entry name" value="6-phosphogluconate dehydrogenase C-terminal domain-like"/>
    <property type="match status" value="1"/>
</dbReference>
<dbReference type="Proteomes" id="UP000608530">
    <property type="component" value="Unassembled WGS sequence"/>
</dbReference>
<keyword evidence="2" id="KW-0560">Oxidoreductase</keyword>
<dbReference type="Pfam" id="PF03721">
    <property type="entry name" value="UDPG_MGDP_dh_N"/>
    <property type="match status" value="1"/>
</dbReference>
<dbReference type="InterPro" id="IPR028359">
    <property type="entry name" value="UDP_ManNAc/GlcNAc_DH"/>
</dbReference>
<evidence type="ECO:0000256" key="4">
    <source>
        <dbReference type="PIRNR" id="PIRNR000124"/>
    </source>
</evidence>
<reference evidence="6" key="1">
    <citation type="submission" date="2020-12" db="EMBL/GenBank/DDBJ databases">
        <title>Leucobacter sp. CAS1, isolated from Chromium sludge.</title>
        <authorList>
            <person name="Xu Z."/>
        </authorList>
    </citation>
    <scope>NUCLEOTIDE SEQUENCE</scope>
    <source>
        <strain evidence="6">CSA1</strain>
    </source>
</reference>
<dbReference type="PANTHER" id="PTHR43491">
    <property type="entry name" value="UDP-N-ACETYL-D-MANNOSAMINE DEHYDROGENASE"/>
    <property type="match status" value="1"/>
</dbReference>